<reference evidence="1 2" key="1">
    <citation type="submission" date="2022-01" db="EMBL/GenBank/DDBJ databases">
        <title>A chromosomal length assembly of Cordylochernes scorpioides.</title>
        <authorList>
            <person name="Zeh D."/>
            <person name="Zeh J."/>
        </authorList>
    </citation>
    <scope>NUCLEOTIDE SEQUENCE [LARGE SCALE GENOMIC DNA]</scope>
    <source>
        <strain evidence="1">IN4F17</strain>
        <tissue evidence="1">Whole Body</tissue>
    </source>
</reference>
<evidence type="ECO:0000313" key="2">
    <source>
        <dbReference type="Proteomes" id="UP001235939"/>
    </source>
</evidence>
<organism evidence="1 2">
    <name type="scientific">Cordylochernes scorpioides</name>
    <dbReference type="NCBI Taxonomy" id="51811"/>
    <lineage>
        <taxon>Eukaryota</taxon>
        <taxon>Metazoa</taxon>
        <taxon>Ecdysozoa</taxon>
        <taxon>Arthropoda</taxon>
        <taxon>Chelicerata</taxon>
        <taxon>Arachnida</taxon>
        <taxon>Pseudoscorpiones</taxon>
        <taxon>Cheliferoidea</taxon>
        <taxon>Chernetidae</taxon>
        <taxon>Cordylochernes</taxon>
    </lineage>
</organism>
<evidence type="ECO:0000313" key="1">
    <source>
        <dbReference type="EMBL" id="UYV80060.1"/>
    </source>
</evidence>
<accession>A0ABY6LK30</accession>
<dbReference type="EMBL" id="CP092880">
    <property type="protein sequence ID" value="UYV80060.1"/>
    <property type="molecule type" value="Genomic_DNA"/>
</dbReference>
<protein>
    <submittedName>
        <fullName evidence="1">Uncharacterized protein</fullName>
    </submittedName>
</protein>
<keyword evidence="2" id="KW-1185">Reference proteome</keyword>
<name>A0ABY6LK30_9ARAC</name>
<gene>
    <name evidence="1" type="ORF">LAZ67_18001554</name>
</gene>
<proteinExistence type="predicted"/>
<dbReference type="Proteomes" id="UP001235939">
    <property type="component" value="Chromosome 18"/>
</dbReference>
<sequence length="63" mass="7072">MFNLIYCPTEHQIADILTKPLARPNFGEFLAKIGATGDPSCFCGKENLNTFIDRMPILSQLQK</sequence>